<keyword evidence="2" id="KW-1185">Reference proteome</keyword>
<accession>A0A329MJB1</accession>
<organism evidence="1 2">
    <name type="scientific">Paenibacillus contaminans</name>
    <dbReference type="NCBI Taxonomy" id="450362"/>
    <lineage>
        <taxon>Bacteria</taxon>
        <taxon>Bacillati</taxon>
        <taxon>Bacillota</taxon>
        <taxon>Bacilli</taxon>
        <taxon>Bacillales</taxon>
        <taxon>Paenibacillaceae</taxon>
        <taxon>Paenibacillus</taxon>
    </lineage>
</organism>
<dbReference type="Proteomes" id="UP000250369">
    <property type="component" value="Unassembled WGS sequence"/>
</dbReference>
<name>A0A329MJB1_9BACL</name>
<evidence type="ECO:0000313" key="1">
    <source>
        <dbReference type="EMBL" id="RAV19722.1"/>
    </source>
</evidence>
<sequence length="135" mass="15325">MIPTGGQIPAERMLAVQQPSRTWRLDFERGRVAGMIDGLEAAKQAVFKILQTERFRYLVYSFHYGVELEALIGQSPLFVRADIRRRIEEALLQDDRIRGISGLTLEGEGDQLLVRFTVLTDSGSFEVEQEVGKRV</sequence>
<evidence type="ECO:0000313" key="2">
    <source>
        <dbReference type="Proteomes" id="UP000250369"/>
    </source>
</evidence>
<gene>
    <name evidence="1" type="ORF">DQG23_19940</name>
</gene>
<reference evidence="1 2" key="1">
    <citation type="journal article" date="2009" name="Int. J. Syst. Evol. Microbiol.">
        <title>Paenibacillus contaminans sp. nov., isolated from a contaminated laboratory plate.</title>
        <authorList>
            <person name="Chou J.H."/>
            <person name="Lee J.H."/>
            <person name="Lin M.C."/>
            <person name="Chang P.S."/>
            <person name="Arun A.B."/>
            <person name="Young C.C."/>
            <person name="Chen W.M."/>
        </authorList>
    </citation>
    <scope>NUCLEOTIDE SEQUENCE [LARGE SCALE GENOMIC DNA]</scope>
    <source>
        <strain evidence="1 2">CKOBP-6</strain>
    </source>
</reference>
<dbReference type="InterPro" id="IPR020288">
    <property type="entry name" value="Sheath_initiator"/>
</dbReference>
<comment type="caution">
    <text evidence="1">The sequence shown here is derived from an EMBL/GenBank/DDBJ whole genome shotgun (WGS) entry which is preliminary data.</text>
</comment>
<dbReference type="SUPFAM" id="SSF160719">
    <property type="entry name" value="gpW/gp25-like"/>
    <property type="match status" value="1"/>
</dbReference>
<dbReference type="EMBL" id="QMFB01000011">
    <property type="protein sequence ID" value="RAV19722.1"/>
    <property type="molecule type" value="Genomic_DNA"/>
</dbReference>
<dbReference type="Pfam" id="PF10934">
    <property type="entry name" value="Sheath_initiator"/>
    <property type="match status" value="1"/>
</dbReference>
<dbReference type="RefSeq" id="WP_113032627.1">
    <property type="nucleotide sequence ID" value="NZ_QMFB01000011.1"/>
</dbReference>
<protein>
    <submittedName>
        <fullName evidence="1">DUF2634 domain-containing protein</fullName>
    </submittedName>
</protein>
<dbReference type="AlphaFoldDB" id="A0A329MJB1"/>
<proteinExistence type="predicted"/>
<dbReference type="OrthoDB" id="89089at2"/>